<evidence type="ECO:0000256" key="1">
    <source>
        <dbReference type="SAM" id="SignalP"/>
    </source>
</evidence>
<comment type="caution">
    <text evidence="2">The sequence shown here is derived from an EMBL/GenBank/DDBJ whole genome shotgun (WGS) entry which is preliminary data.</text>
</comment>
<gene>
    <name evidence="2" type="ORF">ENJ42_08755</name>
</gene>
<name>A0A7C5LUE3_9PROT</name>
<proteinExistence type="predicted"/>
<feature type="chain" id="PRO_5027891903" description="Tetratricopeptide repeat protein" evidence="1">
    <location>
        <begin position="19"/>
        <end position="249"/>
    </location>
</feature>
<accession>A0A7C5LUE3</accession>
<dbReference type="InterPro" id="IPR011990">
    <property type="entry name" value="TPR-like_helical_dom_sf"/>
</dbReference>
<feature type="signal peptide" evidence="1">
    <location>
        <begin position="1"/>
        <end position="18"/>
    </location>
</feature>
<organism evidence="2">
    <name type="scientific">Hellea balneolensis</name>
    <dbReference type="NCBI Taxonomy" id="287478"/>
    <lineage>
        <taxon>Bacteria</taxon>
        <taxon>Pseudomonadati</taxon>
        <taxon>Pseudomonadota</taxon>
        <taxon>Alphaproteobacteria</taxon>
        <taxon>Maricaulales</taxon>
        <taxon>Robiginitomaculaceae</taxon>
        <taxon>Hellea</taxon>
    </lineage>
</organism>
<protein>
    <recommendedName>
        <fullName evidence="3">Tetratricopeptide repeat protein</fullName>
    </recommendedName>
</protein>
<evidence type="ECO:0000313" key="2">
    <source>
        <dbReference type="EMBL" id="HHL43694.1"/>
    </source>
</evidence>
<evidence type="ECO:0008006" key="3">
    <source>
        <dbReference type="Google" id="ProtNLM"/>
    </source>
</evidence>
<feature type="non-terminal residue" evidence="2">
    <location>
        <position position="249"/>
    </location>
</feature>
<sequence length="249" mass="26325">MKKNLILWLGASALVLFACSTPNLSSRGAASTAAHESEDARLYADFLSASYASYTNDTDARSRYYSKVFAVLHENTMIGRRAMVAALNAGDDVLARTLATEILNLEEKDGLARAILGAHALSKTEYDKAINMLANKGDGAAFEDINALMRGWAQMGSGDSAAALATFDSLEGGKYFELIGTLQKAKIYGTTGEAEKAAKAFAKLDDIGLSAVESALAQARMALKNGDKQTALKRLNAFADKNDGAPAGP</sequence>
<dbReference type="Gene3D" id="1.25.40.10">
    <property type="entry name" value="Tetratricopeptide repeat domain"/>
    <property type="match status" value="1"/>
</dbReference>
<reference evidence="2" key="1">
    <citation type="journal article" date="2020" name="mSystems">
        <title>Genome- and Community-Level Interaction Insights into Carbon Utilization and Element Cycling Functions of Hydrothermarchaeota in Hydrothermal Sediment.</title>
        <authorList>
            <person name="Zhou Z."/>
            <person name="Liu Y."/>
            <person name="Xu W."/>
            <person name="Pan J."/>
            <person name="Luo Z.H."/>
            <person name="Li M."/>
        </authorList>
    </citation>
    <scope>NUCLEOTIDE SEQUENCE [LARGE SCALE GENOMIC DNA]</scope>
    <source>
        <strain evidence="2">HyVt-485</strain>
    </source>
</reference>
<keyword evidence="1" id="KW-0732">Signal</keyword>
<dbReference type="EMBL" id="DRMJ01000458">
    <property type="protein sequence ID" value="HHL43694.1"/>
    <property type="molecule type" value="Genomic_DNA"/>
</dbReference>
<dbReference type="Proteomes" id="UP000885830">
    <property type="component" value="Unassembled WGS sequence"/>
</dbReference>
<dbReference type="AlphaFoldDB" id="A0A7C5LUE3"/>
<dbReference type="PROSITE" id="PS51257">
    <property type="entry name" value="PROKAR_LIPOPROTEIN"/>
    <property type="match status" value="1"/>
</dbReference>